<dbReference type="SMART" id="SM00850">
    <property type="entry name" value="LytTR"/>
    <property type="match status" value="1"/>
</dbReference>
<dbReference type="Proteomes" id="UP000824140">
    <property type="component" value="Unassembled WGS sequence"/>
</dbReference>
<dbReference type="Gene3D" id="3.40.50.2300">
    <property type="match status" value="1"/>
</dbReference>
<reference evidence="6" key="1">
    <citation type="submission" date="2020-10" db="EMBL/GenBank/DDBJ databases">
        <authorList>
            <person name="Gilroy R."/>
        </authorList>
    </citation>
    <scope>NUCLEOTIDE SEQUENCE</scope>
    <source>
        <strain evidence="6">13766</strain>
    </source>
</reference>
<dbReference type="InterPro" id="IPR011006">
    <property type="entry name" value="CheY-like_superfamily"/>
</dbReference>
<proteinExistence type="predicted"/>
<dbReference type="InterPro" id="IPR001789">
    <property type="entry name" value="Sig_transdc_resp-reg_receiver"/>
</dbReference>
<dbReference type="GO" id="GO:0000156">
    <property type="term" value="F:phosphorelay response regulator activity"/>
    <property type="evidence" value="ECO:0007669"/>
    <property type="project" value="InterPro"/>
</dbReference>
<dbReference type="EMBL" id="DVJN01000026">
    <property type="protein sequence ID" value="HIS91641.1"/>
    <property type="molecule type" value="Genomic_DNA"/>
</dbReference>
<evidence type="ECO:0000259" key="5">
    <source>
        <dbReference type="PROSITE" id="PS50930"/>
    </source>
</evidence>
<dbReference type="PANTHER" id="PTHR37299">
    <property type="entry name" value="TRANSCRIPTIONAL REGULATOR-RELATED"/>
    <property type="match status" value="1"/>
</dbReference>
<evidence type="ECO:0000313" key="6">
    <source>
        <dbReference type="EMBL" id="HIS91641.1"/>
    </source>
</evidence>
<evidence type="ECO:0000313" key="7">
    <source>
        <dbReference type="Proteomes" id="UP000824140"/>
    </source>
</evidence>
<dbReference type="SUPFAM" id="SSF52172">
    <property type="entry name" value="CheY-like"/>
    <property type="match status" value="1"/>
</dbReference>
<evidence type="ECO:0000259" key="4">
    <source>
        <dbReference type="PROSITE" id="PS50110"/>
    </source>
</evidence>
<comment type="caution">
    <text evidence="6">The sequence shown here is derived from an EMBL/GenBank/DDBJ whole genome shotgun (WGS) entry which is preliminary data.</text>
</comment>
<dbReference type="SMART" id="SM00448">
    <property type="entry name" value="REC"/>
    <property type="match status" value="1"/>
</dbReference>
<name>A0A9D1FXZ6_9FIRM</name>
<dbReference type="Pfam" id="PF00072">
    <property type="entry name" value="Response_reg"/>
    <property type="match status" value="1"/>
</dbReference>
<dbReference type="PANTHER" id="PTHR37299:SF1">
    <property type="entry name" value="STAGE 0 SPORULATION PROTEIN A HOMOLOG"/>
    <property type="match status" value="1"/>
</dbReference>
<sequence length="231" mass="25679">MNEQPLRVSICEDDAAQAQFLARQVHAFASGARVETFARAEDMLLARGEMADILLLDIQMPGMDGVELARELRARGNRAQIIFVTGFADSMQAGYDVEAVHYLLKPVKPEKLLEVLARARERLEAGARMATLRVEGEWARLRVQDVLYAEARGHYAHIFLIDGRELRVKMALGDLADALGAGFFRCQRSFLVNMRRVVRVSATHLALEGGREIPLARGMRDAAVRAFAGCN</sequence>
<accession>A0A9D1FXZ6</accession>
<dbReference type="GO" id="GO:0003677">
    <property type="term" value="F:DNA binding"/>
    <property type="evidence" value="ECO:0007669"/>
    <property type="project" value="InterPro"/>
</dbReference>
<dbReference type="Gene3D" id="2.40.50.1020">
    <property type="entry name" value="LytTr DNA-binding domain"/>
    <property type="match status" value="1"/>
</dbReference>
<comment type="function">
    <text evidence="2">May play the central regulatory role in sporulation. It may be an element of the effector pathway responsible for the activation of sporulation genes in response to nutritional stress. Spo0A may act in concert with spo0H (a sigma factor) to control the expression of some genes that are critical to the sporulation process.</text>
</comment>
<evidence type="ECO:0000256" key="3">
    <source>
        <dbReference type="PROSITE-ProRule" id="PRU00169"/>
    </source>
</evidence>
<feature type="domain" description="Response regulatory" evidence="4">
    <location>
        <begin position="7"/>
        <end position="120"/>
    </location>
</feature>
<dbReference type="InterPro" id="IPR046947">
    <property type="entry name" value="LytR-like"/>
</dbReference>
<dbReference type="Pfam" id="PF04397">
    <property type="entry name" value="LytTR"/>
    <property type="match status" value="1"/>
</dbReference>
<evidence type="ECO:0000256" key="1">
    <source>
        <dbReference type="ARBA" id="ARBA00018672"/>
    </source>
</evidence>
<keyword evidence="3" id="KW-0597">Phosphoprotein</keyword>
<dbReference type="AlphaFoldDB" id="A0A9D1FXZ6"/>
<dbReference type="InterPro" id="IPR007492">
    <property type="entry name" value="LytTR_DNA-bd_dom"/>
</dbReference>
<gene>
    <name evidence="6" type="ORF">IAA84_01345</name>
</gene>
<organism evidence="6 7">
    <name type="scientific">Candidatus Alectryocaccomicrobium excrementavium</name>
    <dbReference type="NCBI Taxonomy" id="2840668"/>
    <lineage>
        <taxon>Bacteria</taxon>
        <taxon>Bacillati</taxon>
        <taxon>Bacillota</taxon>
        <taxon>Clostridia</taxon>
        <taxon>Candidatus Alectryocaccomicrobium</taxon>
    </lineage>
</organism>
<evidence type="ECO:0000256" key="2">
    <source>
        <dbReference type="ARBA" id="ARBA00024867"/>
    </source>
</evidence>
<protein>
    <recommendedName>
        <fullName evidence="1">Stage 0 sporulation protein A homolog</fullName>
    </recommendedName>
</protein>
<dbReference type="PROSITE" id="PS50110">
    <property type="entry name" value="RESPONSE_REGULATORY"/>
    <property type="match status" value="1"/>
</dbReference>
<dbReference type="PROSITE" id="PS50930">
    <property type="entry name" value="HTH_LYTTR"/>
    <property type="match status" value="1"/>
</dbReference>
<reference evidence="6" key="2">
    <citation type="journal article" date="2021" name="PeerJ">
        <title>Extensive microbial diversity within the chicken gut microbiome revealed by metagenomics and culture.</title>
        <authorList>
            <person name="Gilroy R."/>
            <person name="Ravi A."/>
            <person name="Getino M."/>
            <person name="Pursley I."/>
            <person name="Horton D.L."/>
            <person name="Alikhan N.F."/>
            <person name="Baker D."/>
            <person name="Gharbi K."/>
            <person name="Hall N."/>
            <person name="Watson M."/>
            <person name="Adriaenssens E.M."/>
            <person name="Foster-Nyarko E."/>
            <person name="Jarju S."/>
            <person name="Secka A."/>
            <person name="Antonio M."/>
            <person name="Oren A."/>
            <person name="Chaudhuri R.R."/>
            <person name="La Ragione R."/>
            <person name="Hildebrand F."/>
            <person name="Pallen M.J."/>
        </authorList>
    </citation>
    <scope>NUCLEOTIDE SEQUENCE</scope>
    <source>
        <strain evidence="6">13766</strain>
    </source>
</reference>
<feature type="modified residue" description="4-aspartylphosphate" evidence="3">
    <location>
        <position position="57"/>
    </location>
</feature>
<feature type="domain" description="HTH LytTR-type" evidence="5">
    <location>
        <begin position="130"/>
        <end position="200"/>
    </location>
</feature>